<sequence length="150" mass="16468">MNSVANRPSLIEDGPLTAEPPDARAPPHLSMRSRLLAEGHILTAPGLGAGSLRFLYLWCSWSLVHEASLTLFSYQSQKVLLDVLAGLTATICHDFMIRGCFHMFCCQWNGHHAGGAEYIVMTLSLCRCLMVIGYYAGFGNRFFGCNGVLN</sequence>
<keyword evidence="3" id="KW-1185">Reference proteome</keyword>
<feature type="region of interest" description="Disordered" evidence="1">
    <location>
        <begin position="1"/>
        <end position="25"/>
    </location>
</feature>
<dbReference type="AlphaFoldDB" id="A0AAD3TIT8"/>
<proteinExistence type="predicted"/>
<protein>
    <submittedName>
        <fullName evidence="2">Uncharacterized protein</fullName>
    </submittedName>
</protein>
<dbReference type="Proteomes" id="UP001279734">
    <property type="component" value="Unassembled WGS sequence"/>
</dbReference>
<accession>A0AAD3TIT8</accession>
<evidence type="ECO:0000313" key="3">
    <source>
        <dbReference type="Proteomes" id="UP001279734"/>
    </source>
</evidence>
<dbReference type="EMBL" id="BSYO01000037">
    <property type="protein sequence ID" value="GMH29884.1"/>
    <property type="molecule type" value="Genomic_DNA"/>
</dbReference>
<reference evidence="2" key="1">
    <citation type="submission" date="2023-05" db="EMBL/GenBank/DDBJ databases">
        <title>Nepenthes gracilis genome sequencing.</title>
        <authorList>
            <person name="Fukushima K."/>
        </authorList>
    </citation>
    <scope>NUCLEOTIDE SEQUENCE</scope>
    <source>
        <strain evidence="2">SING2019-196</strain>
    </source>
</reference>
<comment type="caution">
    <text evidence="2">The sequence shown here is derived from an EMBL/GenBank/DDBJ whole genome shotgun (WGS) entry which is preliminary data.</text>
</comment>
<gene>
    <name evidence="2" type="ORF">Nepgr_031727</name>
</gene>
<evidence type="ECO:0000256" key="1">
    <source>
        <dbReference type="SAM" id="MobiDB-lite"/>
    </source>
</evidence>
<evidence type="ECO:0000313" key="2">
    <source>
        <dbReference type="EMBL" id="GMH29884.1"/>
    </source>
</evidence>
<organism evidence="2 3">
    <name type="scientific">Nepenthes gracilis</name>
    <name type="common">Slender pitcher plant</name>
    <dbReference type="NCBI Taxonomy" id="150966"/>
    <lineage>
        <taxon>Eukaryota</taxon>
        <taxon>Viridiplantae</taxon>
        <taxon>Streptophyta</taxon>
        <taxon>Embryophyta</taxon>
        <taxon>Tracheophyta</taxon>
        <taxon>Spermatophyta</taxon>
        <taxon>Magnoliopsida</taxon>
        <taxon>eudicotyledons</taxon>
        <taxon>Gunneridae</taxon>
        <taxon>Pentapetalae</taxon>
        <taxon>Caryophyllales</taxon>
        <taxon>Nepenthaceae</taxon>
        <taxon>Nepenthes</taxon>
    </lineage>
</organism>
<name>A0AAD3TIT8_NEPGR</name>